<dbReference type="AlphaFoldDB" id="A0A0G0X404"/>
<feature type="transmembrane region" description="Helical" evidence="1">
    <location>
        <begin position="135"/>
        <end position="152"/>
    </location>
</feature>
<feature type="transmembrane region" description="Helical" evidence="1">
    <location>
        <begin position="85"/>
        <end position="106"/>
    </location>
</feature>
<gene>
    <name evidence="2" type="ORF">UU78_C0074G0005</name>
</gene>
<evidence type="ECO:0000313" key="2">
    <source>
        <dbReference type="EMBL" id="KKS19779.1"/>
    </source>
</evidence>
<dbReference type="Proteomes" id="UP000034371">
    <property type="component" value="Unassembled WGS sequence"/>
</dbReference>
<keyword evidence="1" id="KW-1133">Transmembrane helix</keyword>
<feature type="transmembrane region" description="Helical" evidence="1">
    <location>
        <begin position="172"/>
        <end position="193"/>
    </location>
</feature>
<keyword evidence="1" id="KW-0472">Membrane</keyword>
<keyword evidence="1" id="KW-0812">Transmembrane</keyword>
<evidence type="ECO:0000313" key="3">
    <source>
        <dbReference type="Proteomes" id="UP000034371"/>
    </source>
</evidence>
<proteinExistence type="predicted"/>
<dbReference type="EMBL" id="LCBY01000074">
    <property type="protein sequence ID" value="KKS19779.1"/>
    <property type="molecule type" value="Genomic_DNA"/>
</dbReference>
<protein>
    <submittedName>
        <fullName evidence="2">Uncharacterized protein</fullName>
    </submittedName>
</protein>
<name>A0A0G0X404_9BACT</name>
<reference evidence="2 3" key="1">
    <citation type="journal article" date="2015" name="Nature">
        <title>rRNA introns, odd ribosomes, and small enigmatic genomes across a large radiation of phyla.</title>
        <authorList>
            <person name="Brown C.T."/>
            <person name="Hug L.A."/>
            <person name="Thomas B.C."/>
            <person name="Sharon I."/>
            <person name="Castelle C.J."/>
            <person name="Singh A."/>
            <person name="Wilkins M.J."/>
            <person name="Williams K.H."/>
            <person name="Banfield J.F."/>
        </authorList>
    </citation>
    <scope>NUCLEOTIDE SEQUENCE [LARGE SCALE GENOMIC DNA]</scope>
</reference>
<comment type="caution">
    <text evidence="2">The sequence shown here is derived from an EMBL/GenBank/DDBJ whole genome shotgun (WGS) entry which is preliminary data.</text>
</comment>
<feature type="transmembrane region" description="Helical" evidence="1">
    <location>
        <begin position="51"/>
        <end position="78"/>
    </location>
</feature>
<sequence>MRRKRRTTAKHHATAWKYKNLTITFLGLCVAFALSQNNQFHALLTHLGNGGYIGAFIAGILFVSTFTVATGALILLILAETLHPIEIGLIAGLGAVVGDITIFHLVKDNLTNELTDIYNHVDHKKHIKKLLHSKYFSWTLPVIGAIIIASPLPDELGVSLMGLSKMKTVPFLCISFILNSIGIFLIVSASLVIKP</sequence>
<organism evidence="2 3">
    <name type="scientific">Candidatus Roizmanbacteria bacterium GW2011_GWC2_41_7</name>
    <dbReference type="NCBI Taxonomy" id="1618487"/>
    <lineage>
        <taxon>Bacteria</taxon>
        <taxon>Candidatus Roizmaniibacteriota</taxon>
    </lineage>
</organism>
<accession>A0A0G0X404</accession>
<evidence type="ECO:0000256" key="1">
    <source>
        <dbReference type="SAM" id="Phobius"/>
    </source>
</evidence>